<dbReference type="AlphaFoldDB" id="A0A5K3G3I8"/>
<organism evidence="1">
    <name type="scientific">Mesocestoides corti</name>
    <name type="common">Flatworm</name>
    <dbReference type="NCBI Taxonomy" id="53468"/>
    <lineage>
        <taxon>Eukaryota</taxon>
        <taxon>Metazoa</taxon>
        <taxon>Spiralia</taxon>
        <taxon>Lophotrochozoa</taxon>
        <taxon>Platyhelminthes</taxon>
        <taxon>Cestoda</taxon>
        <taxon>Eucestoda</taxon>
        <taxon>Cyclophyllidea</taxon>
        <taxon>Mesocestoididae</taxon>
        <taxon>Mesocestoides</taxon>
    </lineage>
</organism>
<accession>A0A5K3G3I8</accession>
<proteinExistence type="predicted"/>
<reference evidence="1" key="1">
    <citation type="submission" date="2019-11" db="UniProtKB">
        <authorList>
            <consortium name="WormBaseParasite"/>
        </authorList>
    </citation>
    <scope>IDENTIFICATION</scope>
</reference>
<protein>
    <submittedName>
        <fullName evidence="1">Uncharacterized protein</fullName>
    </submittedName>
</protein>
<name>A0A5K3G3I8_MESCO</name>
<sequence length="27" mass="3210">MRELFLALFFNQCFRSISLQLIDFISG</sequence>
<evidence type="ECO:0000313" key="1">
    <source>
        <dbReference type="WBParaSite" id="MCU_014922-RA"/>
    </source>
</evidence>
<dbReference type="WBParaSite" id="MCU_014922-RA">
    <property type="protein sequence ID" value="MCU_014922-RA"/>
    <property type="gene ID" value="MCU_014922"/>
</dbReference>